<proteinExistence type="predicted"/>
<dbReference type="EMBL" id="QVLU01000003">
    <property type="protein sequence ID" value="RGE73347.1"/>
    <property type="molecule type" value="Genomic_DNA"/>
</dbReference>
<dbReference type="Proteomes" id="UP000261166">
    <property type="component" value="Unassembled WGS sequence"/>
</dbReference>
<sequence>MSDTPLQQRSIWFAALPGSGAFDFRGSRQISMKAWMPGSLPAEIKKICRSGKEAVKKDLIDLRIYGEMNEDAARAGIRPNAQR</sequence>
<dbReference type="AlphaFoldDB" id="A0A3E3J1V5"/>
<protein>
    <submittedName>
        <fullName evidence="1">Uncharacterized protein</fullName>
    </submittedName>
</protein>
<accession>A0A3E3J1V5</accession>
<gene>
    <name evidence="1" type="ORF">DWY69_03920</name>
</gene>
<evidence type="ECO:0000313" key="1">
    <source>
        <dbReference type="EMBL" id="RGE73347.1"/>
    </source>
</evidence>
<organism evidence="1 2">
    <name type="scientific">Eisenbergiella massiliensis</name>
    <dbReference type="NCBI Taxonomy" id="1720294"/>
    <lineage>
        <taxon>Bacteria</taxon>
        <taxon>Bacillati</taxon>
        <taxon>Bacillota</taxon>
        <taxon>Clostridia</taxon>
        <taxon>Lachnospirales</taxon>
        <taxon>Lachnospiraceae</taxon>
        <taxon>Eisenbergiella</taxon>
    </lineage>
</organism>
<comment type="caution">
    <text evidence="1">The sequence shown here is derived from an EMBL/GenBank/DDBJ whole genome shotgun (WGS) entry which is preliminary data.</text>
</comment>
<reference evidence="1 2" key="1">
    <citation type="submission" date="2018-08" db="EMBL/GenBank/DDBJ databases">
        <title>A genome reference for cultivated species of the human gut microbiota.</title>
        <authorList>
            <person name="Zou Y."/>
            <person name="Xue W."/>
            <person name="Luo G."/>
        </authorList>
    </citation>
    <scope>NUCLEOTIDE SEQUENCE [LARGE SCALE GENOMIC DNA]</scope>
    <source>
        <strain evidence="1 2">AF26-4BH</strain>
    </source>
</reference>
<dbReference type="RefSeq" id="WP_025490567.1">
    <property type="nucleotide sequence ID" value="NZ_LT969516.1"/>
</dbReference>
<evidence type="ECO:0000313" key="2">
    <source>
        <dbReference type="Proteomes" id="UP000261166"/>
    </source>
</evidence>
<name>A0A3E3J1V5_9FIRM</name>